<dbReference type="SMART" id="SM00409">
    <property type="entry name" value="IG"/>
    <property type="match status" value="3"/>
</dbReference>
<reference evidence="3 4" key="1">
    <citation type="submission" date="2022-06" db="EMBL/GenBank/DDBJ databases">
        <title>Runella sp. S5 genome sequencing.</title>
        <authorList>
            <person name="Park S."/>
        </authorList>
    </citation>
    <scope>NUCLEOTIDE SEQUENCE [LARGE SCALE GENOMIC DNA]</scope>
    <source>
        <strain evidence="3 4">S5</strain>
    </source>
</reference>
<dbReference type="EMBL" id="JAMZEL010000001">
    <property type="protein sequence ID" value="MCP1381126.1"/>
    <property type="molecule type" value="Genomic_DNA"/>
</dbReference>
<evidence type="ECO:0000259" key="2">
    <source>
        <dbReference type="PROSITE" id="PS50835"/>
    </source>
</evidence>
<protein>
    <recommendedName>
        <fullName evidence="2">Ig-like domain-containing protein</fullName>
    </recommendedName>
</protein>
<keyword evidence="1" id="KW-0732">Signal</keyword>
<evidence type="ECO:0000313" key="4">
    <source>
        <dbReference type="Proteomes" id="UP001204772"/>
    </source>
</evidence>
<gene>
    <name evidence="3" type="ORF">NCI00_01765</name>
</gene>
<dbReference type="InterPro" id="IPR036179">
    <property type="entry name" value="Ig-like_dom_sf"/>
</dbReference>
<accession>A0ABT1FH89</accession>
<dbReference type="Proteomes" id="UP001204772">
    <property type="component" value="Unassembled WGS sequence"/>
</dbReference>
<evidence type="ECO:0000313" key="3">
    <source>
        <dbReference type="EMBL" id="MCP1381126.1"/>
    </source>
</evidence>
<dbReference type="InterPro" id="IPR007110">
    <property type="entry name" value="Ig-like_dom"/>
</dbReference>
<feature type="chain" id="PRO_5045169932" description="Ig-like domain-containing protein" evidence="1">
    <location>
        <begin position="20"/>
        <end position="1536"/>
    </location>
</feature>
<dbReference type="SUPFAM" id="SSF48726">
    <property type="entry name" value="Immunoglobulin"/>
    <property type="match status" value="3"/>
</dbReference>
<evidence type="ECO:0000256" key="1">
    <source>
        <dbReference type="SAM" id="SignalP"/>
    </source>
</evidence>
<keyword evidence="4" id="KW-1185">Reference proteome</keyword>
<name>A0ABT1FH89_9BACT</name>
<dbReference type="InterPro" id="IPR003599">
    <property type="entry name" value="Ig_sub"/>
</dbReference>
<dbReference type="PROSITE" id="PS50835">
    <property type="entry name" value="IG_LIKE"/>
    <property type="match status" value="2"/>
</dbReference>
<dbReference type="InterPro" id="IPR013783">
    <property type="entry name" value="Ig-like_fold"/>
</dbReference>
<feature type="domain" description="Ig-like" evidence="2">
    <location>
        <begin position="814"/>
        <end position="911"/>
    </location>
</feature>
<feature type="domain" description="Ig-like" evidence="2">
    <location>
        <begin position="371"/>
        <end position="461"/>
    </location>
</feature>
<dbReference type="InterPro" id="IPR055015">
    <property type="entry name" value="GCX_COOH"/>
</dbReference>
<feature type="signal peptide" evidence="1">
    <location>
        <begin position="1"/>
        <end position="19"/>
    </location>
</feature>
<proteinExistence type="predicted"/>
<organism evidence="3 4">
    <name type="scientific">Runella salmonicolor</name>
    <dbReference type="NCBI Taxonomy" id="2950278"/>
    <lineage>
        <taxon>Bacteria</taxon>
        <taxon>Pseudomonadati</taxon>
        <taxon>Bacteroidota</taxon>
        <taxon>Cytophagia</taxon>
        <taxon>Cytophagales</taxon>
        <taxon>Spirosomataceae</taxon>
        <taxon>Runella</taxon>
    </lineage>
</organism>
<comment type="caution">
    <text evidence="3">The sequence shown here is derived from an EMBL/GenBank/DDBJ whole genome shotgun (WGS) entry which is preliminary data.</text>
</comment>
<dbReference type="Gene3D" id="2.60.40.10">
    <property type="entry name" value="Immunoglobulins"/>
    <property type="match status" value="3"/>
</dbReference>
<dbReference type="RefSeq" id="WP_253524361.1">
    <property type="nucleotide sequence ID" value="NZ_JAMZEL010000001.1"/>
</dbReference>
<dbReference type="NCBIfam" id="NF045639">
    <property type="entry name" value="GCX_COOH"/>
    <property type="match status" value="1"/>
</dbReference>
<sequence>MKKLFYFVVTLLTSQQLCAQIKTWNGSVSTDWYNAANWTPSAGATAGAPTATDNVFITIASPDPIIASGNAVAKSINMDVVGSALTINSGATLTVSTNGGDAVSVIRGTLTNNGTLSVTNTAPFASGLEAMSLTTGGTVTNSGVLTLNGGENVALNIAGSTFTNQSGGNVTSNGRDVMRMSGSGTSFTNAAGATFTGTGTNSGIFAQPGSITNAGTMDITGSIELYNLAVFTNSACGKFKVTGAFFNQSGSSLSNAGFLHVTGSLSNNGTATNTGVVKSASGTIPNSGNASVRVNDTTTPIFTYGGTFNGIINGIFKDPAAATSAGTFTAPNTFVGDNTLPLGSQTLYAQITLGGSCIYIVPFLFFYTSPPVFTTHPANVAVCSGSPTSFTVAATDAVSYQWQISTNNGSNWSNLSNNATYSNVTTVTLNISSSAGLGSSIYRCVATGAGGTTNSNSASITLNPATTPPSTGTITWTGAVSTDWNTPCNWSPGSVPTVDNEVLINNVANDPVIASGTTANTGYITLSTGAVLTVNSGGVLNVRGNTNDGMRLVAATFTNNGTTDIQRSGGLPFASGGIYSQTGSAVNNSGTLTVNSNGAPFSNGGGTFNVTNNSGGVLSVINGNGFTSTGVSTNRITITNNGTINSNCNSISGFYSFINNGIVNINTGGITVASGKSLTNNACGKIVVSAGNYTNAGPTTNAGFIHVINEIYTTSTFNNTGILKYGTVAGTTNISNTGTSAIIVKDSPTPIFTYGGASYNGTINGIYTDAAATNLAGTFTPLNSFVPDAGLPIGSQTLYAKITPSGGACFYIVPFVYVVLPTFTAQPSNATKCSPEAAFFTVSANQATSYQWQVSTDGGTNWTNITANAIYTNVTTTTLNISNTAGLNTYQYRCVATNSGGSANSNAALLTVITGVNTPTGTLTWTGTFGTDWSQACNWSPASVPAVGNDVVIPNTTNDPIIGASINALAKSVEVQAGALLTVAANGSITVNGSKTVSSIAAAFHNIGTTENNGIISIGTTTSSGTNGLLNKGTFNNNAAAELRIDNATSAGLNNNTGTFNNVAKIIVGFNASTGSSGVSNSSTFNNQATGEIRIDRTTNSGFANSAGTTNNYGKIIIGANAALTNNGFLNDATFNNNLGGEITLDRSSGSGLFVRSGTFTNAGKITLGSIAAIGSSGMLVDATFTNTATGETTITNTSTGIYNRSGTVNNAGLITLTSSPTGLRNSVTFNNQSCGRLNVLNALNNDVGANFTNLGYAFVGGNVSASGSFTNNGVLIKGSFSGTIINATNPSLIVNNNPTNSTIFTYGGTYNGIIDGIFTDPNATASAGMFTSPNTFTPSGALPGGSQTLYAKVTPSGGSCFYVVPFTYVVTIPAPVFSVHPSSANKCAGVATSFTVAAANASSYQWQISTNGGNNWANVAASGIYTNVTTTTLNISNVTGLNGNQYRCVATGAGGSTNSNVATLSVIPATLTLVSPTDDINTNAGTKQAAQTITATNKLTAPASVIYQAGNAITLSPGFVADNGVIFLSQIGGCN</sequence>